<gene>
    <name evidence="15" type="ORF">ZHAS_00000597</name>
</gene>
<keyword evidence="5 12" id="KW-0812">Transmembrane</keyword>
<evidence type="ECO:0000313" key="17">
    <source>
        <dbReference type="Proteomes" id="UP000030765"/>
    </source>
</evidence>
<keyword evidence="7" id="KW-0915">Sodium</keyword>
<comment type="similarity">
    <text evidence="2 12">Belongs to the amiloride-sensitive sodium channel (TC 1.A.6) family.</text>
</comment>
<evidence type="ECO:0000256" key="2">
    <source>
        <dbReference type="ARBA" id="ARBA00007193"/>
    </source>
</evidence>
<reference evidence="16" key="2">
    <citation type="submission" date="2020-05" db="UniProtKB">
        <authorList>
            <consortium name="EnsemblMetazoa"/>
        </authorList>
    </citation>
    <scope>IDENTIFICATION</scope>
</reference>
<evidence type="ECO:0000256" key="13">
    <source>
        <dbReference type="SAM" id="Phobius"/>
    </source>
</evidence>
<feature type="transmembrane region" description="Helical" evidence="13">
    <location>
        <begin position="68"/>
        <end position="93"/>
    </location>
</feature>
<keyword evidence="3 12" id="KW-0813">Transport</keyword>
<comment type="subcellular location">
    <subcellularLocation>
        <location evidence="1">Membrane</location>
        <topology evidence="1">Multi-pass membrane protein</topology>
    </subcellularLocation>
</comment>
<evidence type="ECO:0000256" key="8">
    <source>
        <dbReference type="ARBA" id="ARBA00023065"/>
    </source>
</evidence>
<organism evidence="15">
    <name type="scientific">Anopheles sinensis</name>
    <name type="common">Mosquito</name>
    <dbReference type="NCBI Taxonomy" id="74873"/>
    <lineage>
        <taxon>Eukaryota</taxon>
        <taxon>Metazoa</taxon>
        <taxon>Ecdysozoa</taxon>
        <taxon>Arthropoda</taxon>
        <taxon>Hexapoda</taxon>
        <taxon>Insecta</taxon>
        <taxon>Pterygota</taxon>
        <taxon>Neoptera</taxon>
        <taxon>Endopterygota</taxon>
        <taxon>Diptera</taxon>
        <taxon>Nematocera</taxon>
        <taxon>Culicoidea</taxon>
        <taxon>Culicidae</taxon>
        <taxon>Anophelinae</taxon>
        <taxon>Anopheles</taxon>
    </lineage>
</organism>
<feature type="chain" id="PRO_5001783167" evidence="14">
    <location>
        <begin position="27"/>
        <end position="123"/>
    </location>
</feature>
<sequence>MYSRCYFQQILIILCVLDFLLPLLSPTPDGESFYPELEEEEGHVTVQLLSLPHERFVRNIAKTEMDMFIALGGLIGLFFGMSLLTTIDFLINLCSLSFGLIYRRRWPTLALAMVLGALTSTLR</sequence>
<protein>
    <submittedName>
        <fullName evidence="15">AGAP000657-PA-like protein</fullName>
    </submittedName>
</protein>
<evidence type="ECO:0000256" key="14">
    <source>
        <dbReference type="SAM" id="SignalP"/>
    </source>
</evidence>
<evidence type="ECO:0000313" key="16">
    <source>
        <dbReference type="EnsemblMetazoa" id="ASIC000597-PA"/>
    </source>
</evidence>
<keyword evidence="10 12" id="KW-0739">Sodium transport</keyword>
<proteinExistence type="inferred from homology"/>
<feature type="transmembrane region" description="Helical" evidence="13">
    <location>
        <begin position="105"/>
        <end position="122"/>
    </location>
</feature>
<evidence type="ECO:0000313" key="15">
    <source>
        <dbReference type="EMBL" id="KFB34913.1"/>
    </source>
</evidence>
<dbReference type="VEuPathDB" id="VectorBase:ASIC000597"/>
<evidence type="ECO:0000256" key="6">
    <source>
        <dbReference type="ARBA" id="ARBA00022989"/>
    </source>
</evidence>
<keyword evidence="8 12" id="KW-0406">Ion transport</keyword>
<reference evidence="15 17" key="1">
    <citation type="journal article" date="2014" name="BMC Genomics">
        <title>Genome sequence of Anopheles sinensis provides insight into genetics basis of mosquito competence for malaria parasites.</title>
        <authorList>
            <person name="Zhou D."/>
            <person name="Zhang D."/>
            <person name="Ding G."/>
            <person name="Shi L."/>
            <person name="Hou Q."/>
            <person name="Ye Y."/>
            <person name="Xu Y."/>
            <person name="Zhou H."/>
            <person name="Xiong C."/>
            <person name="Li S."/>
            <person name="Yu J."/>
            <person name="Hong S."/>
            <person name="Yu X."/>
            <person name="Zou P."/>
            <person name="Chen C."/>
            <person name="Chang X."/>
            <person name="Wang W."/>
            <person name="Lv Y."/>
            <person name="Sun Y."/>
            <person name="Ma L."/>
            <person name="Shen B."/>
            <person name="Zhu C."/>
        </authorList>
    </citation>
    <scope>NUCLEOTIDE SEQUENCE [LARGE SCALE GENOMIC DNA]</scope>
</reference>
<evidence type="ECO:0000256" key="3">
    <source>
        <dbReference type="ARBA" id="ARBA00022448"/>
    </source>
</evidence>
<evidence type="ECO:0000256" key="11">
    <source>
        <dbReference type="ARBA" id="ARBA00023303"/>
    </source>
</evidence>
<dbReference type="GO" id="GO:0016020">
    <property type="term" value="C:membrane"/>
    <property type="evidence" value="ECO:0007669"/>
    <property type="project" value="UniProtKB-SubCell"/>
</dbReference>
<dbReference type="Gene3D" id="1.10.287.770">
    <property type="entry name" value="YojJ-like"/>
    <property type="match status" value="1"/>
</dbReference>
<dbReference type="InterPro" id="IPR001873">
    <property type="entry name" value="ENaC"/>
</dbReference>
<evidence type="ECO:0000256" key="5">
    <source>
        <dbReference type="ARBA" id="ARBA00022692"/>
    </source>
</evidence>
<dbReference type="EMBL" id="ATLV01003057">
    <property type="status" value="NOT_ANNOTATED_CDS"/>
    <property type="molecule type" value="Genomic_DNA"/>
</dbReference>
<keyword evidence="17" id="KW-1185">Reference proteome</keyword>
<keyword evidence="6 13" id="KW-1133">Transmembrane helix</keyword>
<dbReference type="EnsemblMetazoa" id="ASIC000597-RA">
    <property type="protein sequence ID" value="ASIC000597-PA"/>
    <property type="gene ID" value="ASIC000597"/>
</dbReference>
<dbReference type="EMBL" id="ATLV01003058">
    <property type="status" value="NOT_ANNOTATED_CDS"/>
    <property type="molecule type" value="Genomic_DNA"/>
</dbReference>
<evidence type="ECO:0000256" key="1">
    <source>
        <dbReference type="ARBA" id="ARBA00004141"/>
    </source>
</evidence>
<keyword evidence="4 12" id="KW-0894">Sodium channel</keyword>
<feature type="signal peptide" evidence="14">
    <location>
        <begin position="1"/>
        <end position="26"/>
    </location>
</feature>
<dbReference type="Proteomes" id="UP000030765">
    <property type="component" value="Unassembled WGS sequence"/>
</dbReference>
<evidence type="ECO:0000256" key="9">
    <source>
        <dbReference type="ARBA" id="ARBA00023136"/>
    </source>
</evidence>
<dbReference type="EMBL" id="KE524109">
    <property type="protein sequence ID" value="KFB34913.1"/>
    <property type="molecule type" value="Genomic_DNA"/>
</dbReference>
<dbReference type="STRING" id="74873.A0A084VAB9"/>
<keyword evidence="11 12" id="KW-0407">Ion channel</keyword>
<evidence type="ECO:0000256" key="12">
    <source>
        <dbReference type="RuleBase" id="RU000679"/>
    </source>
</evidence>
<evidence type="ECO:0000256" key="7">
    <source>
        <dbReference type="ARBA" id="ARBA00023053"/>
    </source>
</evidence>
<dbReference type="AlphaFoldDB" id="A0A084VAB9"/>
<keyword evidence="9 13" id="KW-0472">Membrane</keyword>
<keyword evidence="14" id="KW-0732">Signal</keyword>
<evidence type="ECO:0000256" key="10">
    <source>
        <dbReference type="ARBA" id="ARBA00023201"/>
    </source>
</evidence>
<dbReference type="Pfam" id="PF00858">
    <property type="entry name" value="ASC"/>
    <property type="match status" value="1"/>
</dbReference>
<name>A0A084VAB9_ANOSI</name>
<dbReference type="VEuPathDB" id="VectorBase:ASIS005532"/>
<evidence type="ECO:0000256" key="4">
    <source>
        <dbReference type="ARBA" id="ARBA00022461"/>
    </source>
</evidence>
<dbReference type="GO" id="GO:0005272">
    <property type="term" value="F:sodium channel activity"/>
    <property type="evidence" value="ECO:0007669"/>
    <property type="project" value="UniProtKB-KW"/>
</dbReference>
<accession>A0A084VAB9</accession>